<comment type="caution">
    <text evidence="2">The sequence shown here is derived from an EMBL/GenBank/DDBJ whole genome shotgun (WGS) entry which is preliminary data.</text>
</comment>
<feature type="chain" id="PRO_5046637235" description="Group-specific protein" evidence="1">
    <location>
        <begin position="21"/>
        <end position="149"/>
    </location>
</feature>
<gene>
    <name evidence="2" type="ORF">ACFSW4_00185</name>
</gene>
<dbReference type="Proteomes" id="UP001597452">
    <property type="component" value="Unassembled WGS sequence"/>
</dbReference>
<feature type="signal peptide" evidence="1">
    <location>
        <begin position="1"/>
        <end position="20"/>
    </location>
</feature>
<sequence length="149" mass="17052">MGFIQTLFLSISLFVSPVTATNEELQVEIFDIETEKVVKTITKSDSIQEESEKIISNIYDIFKGINPIPDRGFMIKIPLEPKVTIDNEWLTAEVDTVIIIQPLDEKPYLLTFDEENRPRVFLFNAPIDELLNQLDYPSSSVSPTITLMR</sequence>
<reference evidence="3" key="1">
    <citation type="journal article" date="2019" name="Int. J. Syst. Evol. Microbiol.">
        <title>The Global Catalogue of Microorganisms (GCM) 10K type strain sequencing project: providing services to taxonomists for standard genome sequencing and annotation.</title>
        <authorList>
            <consortium name="The Broad Institute Genomics Platform"/>
            <consortium name="The Broad Institute Genome Sequencing Center for Infectious Disease"/>
            <person name="Wu L."/>
            <person name="Ma J."/>
        </authorList>
    </citation>
    <scope>NUCLEOTIDE SEQUENCE [LARGE SCALE GENOMIC DNA]</scope>
    <source>
        <strain evidence="3">TISTR 1571</strain>
    </source>
</reference>
<accession>A0ABW5Q6E7</accession>
<evidence type="ECO:0000313" key="3">
    <source>
        <dbReference type="Proteomes" id="UP001597452"/>
    </source>
</evidence>
<evidence type="ECO:0000256" key="1">
    <source>
        <dbReference type="SAM" id="SignalP"/>
    </source>
</evidence>
<keyword evidence="1" id="KW-0732">Signal</keyword>
<keyword evidence="3" id="KW-1185">Reference proteome</keyword>
<evidence type="ECO:0000313" key="2">
    <source>
        <dbReference type="EMBL" id="MFD2637301.1"/>
    </source>
</evidence>
<protein>
    <recommendedName>
        <fullName evidence="4">Group-specific protein</fullName>
    </recommendedName>
</protein>
<organism evidence="2 3">
    <name type="scientific">Piscibacillus salipiscarius</name>
    <dbReference type="NCBI Taxonomy" id="299480"/>
    <lineage>
        <taxon>Bacteria</taxon>
        <taxon>Bacillati</taxon>
        <taxon>Bacillota</taxon>
        <taxon>Bacilli</taxon>
        <taxon>Bacillales</taxon>
        <taxon>Bacillaceae</taxon>
        <taxon>Piscibacillus</taxon>
    </lineage>
</organism>
<name>A0ABW5Q6E7_9BACI</name>
<evidence type="ECO:0008006" key="4">
    <source>
        <dbReference type="Google" id="ProtNLM"/>
    </source>
</evidence>
<dbReference type="EMBL" id="JBHUMZ010000003">
    <property type="protein sequence ID" value="MFD2637301.1"/>
    <property type="molecule type" value="Genomic_DNA"/>
</dbReference>
<dbReference type="RefSeq" id="WP_054754602.1">
    <property type="nucleotide sequence ID" value="NZ_JBHUMZ010000003.1"/>
</dbReference>
<proteinExistence type="predicted"/>